<keyword evidence="4 10" id="KW-0560">Oxidoreductase</keyword>
<dbReference type="SUPFAM" id="SSF56425">
    <property type="entry name" value="Succinate dehydrogenase/fumarate reductase flavoprotein, catalytic domain"/>
    <property type="match status" value="1"/>
</dbReference>
<protein>
    <recommendedName>
        <fullName evidence="8">3-oxosteroid 1-dehydrogenase</fullName>
        <ecNumber evidence="7">1.3.99.4</ecNumber>
    </recommendedName>
</protein>
<dbReference type="PRINTS" id="PR00411">
    <property type="entry name" value="PNDRDTASEI"/>
</dbReference>
<dbReference type="FunFam" id="3.50.50.60:FF:000208">
    <property type="entry name" value="3-ketosteroid dehydrogenase"/>
    <property type="match status" value="1"/>
</dbReference>
<dbReference type="SUPFAM" id="SSF51905">
    <property type="entry name" value="FAD/NAD(P)-binding domain"/>
    <property type="match status" value="1"/>
</dbReference>
<evidence type="ECO:0000256" key="1">
    <source>
        <dbReference type="ARBA" id="ARBA00001974"/>
    </source>
</evidence>
<dbReference type="GO" id="GO:0008202">
    <property type="term" value="P:steroid metabolic process"/>
    <property type="evidence" value="ECO:0007669"/>
    <property type="project" value="UniProtKB-ARBA"/>
</dbReference>
<evidence type="ECO:0000256" key="6">
    <source>
        <dbReference type="ARBA" id="ARBA00061147"/>
    </source>
</evidence>
<dbReference type="AlphaFoldDB" id="A0A127F6X2"/>
<evidence type="ECO:0000256" key="4">
    <source>
        <dbReference type="ARBA" id="ARBA00023002"/>
    </source>
</evidence>
<sequence length="564" mass="61431">MTASWNHAVDVLVIGSGAGAMVAALTAHDRGASTLLIEKSPLYGGSSAKSGGGLWIPNNHLMQAAGLEDSPDAAMDYLRVVTQGREPEERLQTFVMTAPEMLRYLAERTRFKPQCMPTYPDYYPGRPGWRGGGRGIESAYFDARVLGEEFERMVAYPGTAMMGRYNVTLKDTHDMLCRKPGWAGRMLRVLGRYWLDLPWRFRSRRCRDLAAGAALVASLRASLMDRNIPLWLSTPARELVYENGRVTGVVAERDGRTVRIGANRGVILAAGGFESNQALRERYLPAPTDAAWTVGNVYNTGDALQLGQSIGAKIDLMATCCWMPISPVPGWESPVGILFERALPGGYIVSQGGARFVNEALPYIDTVEAIYANNRPDAPTVPSWLICDATFRKKYPFGPLMPASVQPDWMISRQQRSFMKKANSLEELARLTGINLAGLKDTVAKVNQYARTGVDLDFHRGEGAYERFYGDPFVQPNSTLGPIETPPFYAMSIYPGDLGTTGGLKTNVHAQVMTEQNEVIPGFYAVGNCSASAIAGTYPGPGSTLGPATTFGYIAARHLTATSA</sequence>
<keyword evidence="11" id="KW-1185">Reference proteome</keyword>
<dbReference type="InterPro" id="IPR027477">
    <property type="entry name" value="Succ_DH/fumarate_Rdtase_cat_sf"/>
</dbReference>
<dbReference type="Gene3D" id="3.50.50.60">
    <property type="entry name" value="FAD/NAD(P)-binding domain"/>
    <property type="match status" value="2"/>
</dbReference>
<dbReference type="PANTHER" id="PTHR43400">
    <property type="entry name" value="FUMARATE REDUCTASE"/>
    <property type="match status" value="1"/>
</dbReference>
<gene>
    <name evidence="10" type="ORF">ACG33_03450</name>
</gene>
<keyword evidence="2" id="KW-0285">Flavoprotein</keyword>
<accession>A0A127F6X2</accession>
<dbReference type="InterPro" id="IPR050315">
    <property type="entry name" value="FAD-oxidoreductase_2"/>
</dbReference>
<evidence type="ECO:0000259" key="9">
    <source>
        <dbReference type="Pfam" id="PF00890"/>
    </source>
</evidence>
<dbReference type="Pfam" id="PF00890">
    <property type="entry name" value="FAD_binding_2"/>
    <property type="match status" value="1"/>
</dbReference>
<dbReference type="KEGG" id="sdf:ACG33_03450"/>
<evidence type="ECO:0000256" key="2">
    <source>
        <dbReference type="ARBA" id="ARBA00022630"/>
    </source>
</evidence>
<keyword evidence="3" id="KW-0274">FAD</keyword>
<dbReference type="InterPro" id="IPR036188">
    <property type="entry name" value="FAD/NAD-bd_sf"/>
</dbReference>
<dbReference type="EMBL" id="CP011971">
    <property type="protein sequence ID" value="AMN46174.1"/>
    <property type="molecule type" value="Genomic_DNA"/>
</dbReference>
<dbReference type="RefSeq" id="WP_066918707.1">
    <property type="nucleotide sequence ID" value="NZ_CP011971.1"/>
</dbReference>
<proteinExistence type="inferred from homology"/>
<dbReference type="GO" id="GO:0047571">
    <property type="term" value="F:3-oxosteroid 1-dehydrogenase activity"/>
    <property type="evidence" value="ECO:0007669"/>
    <property type="project" value="UniProtKB-EC"/>
</dbReference>
<dbReference type="STRING" id="465721.ACG33_03450"/>
<comment type="cofactor">
    <cofactor evidence="1">
        <name>FAD</name>
        <dbReference type="ChEBI" id="CHEBI:57692"/>
    </cofactor>
</comment>
<evidence type="ECO:0000256" key="8">
    <source>
        <dbReference type="ARBA" id="ARBA00069709"/>
    </source>
</evidence>
<dbReference type="PANTHER" id="PTHR43400:SF10">
    <property type="entry name" value="3-OXOSTEROID 1-DEHYDROGENASE"/>
    <property type="match status" value="1"/>
</dbReference>
<dbReference type="PATRIC" id="fig|465721.4.peg.738"/>
<feature type="domain" description="FAD-dependent oxidoreductase 2 FAD-binding" evidence="9">
    <location>
        <begin position="10"/>
        <end position="545"/>
    </location>
</feature>
<organism evidence="10 11">
    <name type="scientific">Steroidobacter denitrificans</name>
    <dbReference type="NCBI Taxonomy" id="465721"/>
    <lineage>
        <taxon>Bacteria</taxon>
        <taxon>Pseudomonadati</taxon>
        <taxon>Pseudomonadota</taxon>
        <taxon>Gammaproteobacteria</taxon>
        <taxon>Steroidobacterales</taxon>
        <taxon>Steroidobacteraceae</taxon>
        <taxon>Steroidobacter</taxon>
    </lineage>
</organism>
<evidence type="ECO:0000313" key="10">
    <source>
        <dbReference type="EMBL" id="AMN46174.1"/>
    </source>
</evidence>
<dbReference type="InterPro" id="IPR003953">
    <property type="entry name" value="FAD-dep_OxRdtase_2_FAD-bd"/>
</dbReference>
<dbReference type="EC" id="1.3.99.4" evidence="7"/>
<dbReference type="Proteomes" id="UP000070250">
    <property type="component" value="Chromosome"/>
</dbReference>
<comment type="similarity">
    <text evidence="6">Belongs to the FAD-dependent oxidoreductase 2 family. 3-oxosteroid dehydrogenase subfamily.</text>
</comment>
<name>A0A127F6X2_STEDE</name>
<comment type="catalytic activity">
    <reaction evidence="5">
        <text>a 3-oxosteroid + A = a 3-oxo-Delta(1)-steroid + AH2</text>
        <dbReference type="Rhea" id="RHEA:13329"/>
        <dbReference type="ChEBI" id="CHEBI:13193"/>
        <dbReference type="ChEBI" id="CHEBI:17499"/>
        <dbReference type="ChEBI" id="CHEBI:20156"/>
        <dbReference type="ChEBI" id="CHEBI:47788"/>
        <dbReference type="EC" id="1.3.99.4"/>
    </reaction>
</comment>
<evidence type="ECO:0000313" key="11">
    <source>
        <dbReference type="Proteomes" id="UP000070250"/>
    </source>
</evidence>
<dbReference type="Gene3D" id="3.90.700.10">
    <property type="entry name" value="Succinate dehydrogenase/fumarate reductase flavoprotein, catalytic domain"/>
    <property type="match status" value="1"/>
</dbReference>
<reference evidence="10 11" key="1">
    <citation type="submission" date="2015-06" db="EMBL/GenBank/DDBJ databases">
        <title>A Comprehensive Approach to Explore the Metabolic and Phylogenetic Diversity of Bacterial Steroid Degradation in the Environment: Testosterone as an Example.</title>
        <authorList>
            <person name="Yang F.-C."/>
            <person name="Chen Y.-L."/>
            <person name="Yu C.-P."/>
            <person name="Tang S.-L."/>
            <person name="Wang P.-H."/>
            <person name="Ismail W."/>
            <person name="Wang C.-H."/>
            <person name="Yang C.-Y."/>
            <person name="Chiang Y.-R."/>
        </authorList>
    </citation>
    <scope>NUCLEOTIDE SEQUENCE [LARGE SCALE GENOMIC DNA]</scope>
    <source>
        <strain evidence="10 11">DSM 18526</strain>
    </source>
</reference>
<evidence type="ECO:0000256" key="3">
    <source>
        <dbReference type="ARBA" id="ARBA00022827"/>
    </source>
</evidence>
<dbReference type="OrthoDB" id="9813348at2"/>
<evidence type="ECO:0000256" key="7">
    <source>
        <dbReference type="ARBA" id="ARBA00066536"/>
    </source>
</evidence>
<evidence type="ECO:0000256" key="5">
    <source>
        <dbReference type="ARBA" id="ARBA00051951"/>
    </source>
</evidence>